<dbReference type="Proteomes" id="UP000663855">
    <property type="component" value="Unassembled WGS sequence"/>
</dbReference>
<feature type="compositionally biased region" description="Polar residues" evidence="1">
    <location>
        <begin position="32"/>
        <end position="47"/>
    </location>
</feature>
<dbReference type="EMBL" id="CAJOBG010001323">
    <property type="protein sequence ID" value="CAF3917598.1"/>
    <property type="molecule type" value="Genomic_DNA"/>
</dbReference>
<evidence type="ECO:0000313" key="5">
    <source>
        <dbReference type="EMBL" id="CAF3917598.1"/>
    </source>
</evidence>
<dbReference type="Proteomes" id="UP000681967">
    <property type="component" value="Unassembled WGS sequence"/>
</dbReference>
<dbReference type="EMBL" id="CAJOBH010002436">
    <property type="protein sequence ID" value="CAF3906540.1"/>
    <property type="molecule type" value="Genomic_DNA"/>
</dbReference>
<dbReference type="Proteomes" id="UP000663842">
    <property type="component" value="Unassembled WGS sequence"/>
</dbReference>
<dbReference type="Proteomes" id="UP000663866">
    <property type="component" value="Unassembled WGS sequence"/>
</dbReference>
<evidence type="ECO:0000313" key="2">
    <source>
        <dbReference type="EMBL" id="CAF1583865.1"/>
    </source>
</evidence>
<dbReference type="Proteomes" id="UP000681720">
    <property type="component" value="Unassembled WGS sequence"/>
</dbReference>
<protein>
    <submittedName>
        <fullName evidence="7">Uncharacterized protein</fullName>
    </submittedName>
</protein>
<evidence type="ECO:0000313" key="4">
    <source>
        <dbReference type="EMBL" id="CAF3906540.1"/>
    </source>
</evidence>
<evidence type="ECO:0000313" key="8">
    <source>
        <dbReference type="Proteomes" id="UP000663842"/>
    </source>
</evidence>
<sequence length="69" mass="7320">MSVTLKPSAAVPPQQSTLQVLLSIIIGAPSATNTSSADRQITVSQTNSRKHVQASSQLSSSQQRNENRS</sequence>
<feature type="region of interest" description="Disordered" evidence="1">
    <location>
        <begin position="32"/>
        <end position="69"/>
    </location>
</feature>
<feature type="compositionally biased region" description="Low complexity" evidence="1">
    <location>
        <begin position="53"/>
        <end position="63"/>
    </location>
</feature>
<dbReference type="Proteomes" id="UP000676336">
    <property type="component" value="Unassembled WGS sequence"/>
</dbReference>
<comment type="caution">
    <text evidence="7">The sequence shown here is derived from an EMBL/GenBank/DDBJ whole genome shotgun (WGS) entry which is preliminary data.</text>
</comment>
<reference evidence="7" key="1">
    <citation type="submission" date="2021-02" db="EMBL/GenBank/DDBJ databases">
        <authorList>
            <person name="Nowell W R."/>
        </authorList>
    </citation>
    <scope>NUCLEOTIDE SEQUENCE</scope>
</reference>
<name>A0A819Z510_9BILA</name>
<organism evidence="7 8">
    <name type="scientific">Rotaria magnacalcarata</name>
    <dbReference type="NCBI Taxonomy" id="392030"/>
    <lineage>
        <taxon>Eukaryota</taxon>
        <taxon>Metazoa</taxon>
        <taxon>Spiralia</taxon>
        <taxon>Gnathifera</taxon>
        <taxon>Rotifera</taxon>
        <taxon>Eurotatoria</taxon>
        <taxon>Bdelloidea</taxon>
        <taxon>Philodinida</taxon>
        <taxon>Philodinidae</taxon>
        <taxon>Rotaria</taxon>
    </lineage>
</organism>
<dbReference type="EMBL" id="CAJOBJ010002367">
    <property type="protein sequence ID" value="CAF3922786.1"/>
    <property type="molecule type" value="Genomic_DNA"/>
</dbReference>
<gene>
    <name evidence="4" type="ORF">BYL167_LOCUS8752</name>
    <name evidence="2" type="ORF">CJN711_LOCUS33279</name>
    <name evidence="6" type="ORF">GIL414_LOCUS7660</name>
    <name evidence="5" type="ORF">OVN521_LOCUS10393</name>
    <name evidence="3" type="ORF">SMN809_LOCUS6691</name>
    <name evidence="7" type="ORF">UXM345_LOCUS26300</name>
</gene>
<dbReference type="EMBL" id="CAJNOV010016077">
    <property type="protein sequence ID" value="CAF1583865.1"/>
    <property type="molecule type" value="Genomic_DNA"/>
</dbReference>
<evidence type="ECO:0000313" key="7">
    <source>
        <dbReference type="EMBL" id="CAF4171383.1"/>
    </source>
</evidence>
<evidence type="ECO:0000256" key="1">
    <source>
        <dbReference type="SAM" id="MobiDB-lite"/>
    </source>
</evidence>
<dbReference type="EMBL" id="CAJOBF010005334">
    <property type="protein sequence ID" value="CAF4171383.1"/>
    <property type="molecule type" value="Genomic_DNA"/>
</dbReference>
<dbReference type="AlphaFoldDB" id="A0A819Z510"/>
<evidence type="ECO:0000313" key="9">
    <source>
        <dbReference type="Proteomes" id="UP000663866"/>
    </source>
</evidence>
<dbReference type="EMBL" id="CAJOBI010001842">
    <property type="protein sequence ID" value="CAF3902090.1"/>
    <property type="molecule type" value="Genomic_DNA"/>
</dbReference>
<keyword evidence="9" id="KW-1185">Reference proteome</keyword>
<evidence type="ECO:0000313" key="6">
    <source>
        <dbReference type="EMBL" id="CAF3922786.1"/>
    </source>
</evidence>
<proteinExistence type="predicted"/>
<accession>A0A819Z510</accession>
<evidence type="ECO:0000313" key="3">
    <source>
        <dbReference type="EMBL" id="CAF3902090.1"/>
    </source>
</evidence>